<dbReference type="GO" id="GO:0005886">
    <property type="term" value="C:plasma membrane"/>
    <property type="evidence" value="ECO:0007669"/>
    <property type="project" value="UniProtKB-SubCell"/>
</dbReference>
<keyword evidence="6" id="KW-0406">Ion transport</keyword>
<organism evidence="10 12">
    <name type="scientific">Brachybacterium saurashtrense</name>
    <dbReference type="NCBI Taxonomy" id="556288"/>
    <lineage>
        <taxon>Bacteria</taxon>
        <taxon>Bacillati</taxon>
        <taxon>Actinomycetota</taxon>
        <taxon>Actinomycetes</taxon>
        <taxon>Micrococcales</taxon>
        <taxon>Dermabacteraceae</taxon>
        <taxon>Brachybacterium</taxon>
    </lineage>
</organism>
<reference evidence="9 11" key="1">
    <citation type="submission" date="2018-07" db="EMBL/GenBank/DDBJ databases">
        <title>Brachybacterium saurashtrense DSM 23186 genome sequence.</title>
        <authorList>
            <person name="Guo L."/>
        </authorList>
    </citation>
    <scope>NUCLEOTIDE SEQUENCE [LARGE SCALE GENOMIC DNA]</scope>
    <source>
        <strain evidence="9 11">DSM 23186</strain>
    </source>
</reference>
<evidence type="ECO:0000256" key="8">
    <source>
        <dbReference type="SAM" id="Phobius"/>
    </source>
</evidence>
<evidence type="ECO:0000256" key="6">
    <source>
        <dbReference type="ARBA" id="ARBA00023065"/>
    </source>
</evidence>
<keyword evidence="11" id="KW-1185">Reference proteome</keyword>
<evidence type="ECO:0000313" key="10">
    <source>
        <dbReference type="EMBL" id="RRR24869.1"/>
    </source>
</evidence>
<evidence type="ECO:0000256" key="5">
    <source>
        <dbReference type="ARBA" id="ARBA00022989"/>
    </source>
</evidence>
<evidence type="ECO:0000256" key="7">
    <source>
        <dbReference type="ARBA" id="ARBA00023136"/>
    </source>
</evidence>
<dbReference type="EMBL" id="CP031356">
    <property type="protein sequence ID" value="AXK45850.1"/>
    <property type="molecule type" value="Genomic_DNA"/>
</dbReference>
<feature type="transmembrane region" description="Helical" evidence="8">
    <location>
        <begin position="217"/>
        <end position="241"/>
    </location>
</feature>
<proteinExistence type="predicted"/>
<dbReference type="GO" id="GO:0008324">
    <property type="term" value="F:monoatomic cation transmembrane transporter activity"/>
    <property type="evidence" value="ECO:0007669"/>
    <property type="project" value="InterPro"/>
</dbReference>
<evidence type="ECO:0000256" key="2">
    <source>
        <dbReference type="ARBA" id="ARBA00022448"/>
    </source>
</evidence>
<feature type="transmembrane region" description="Helical" evidence="8">
    <location>
        <begin position="153"/>
        <end position="175"/>
    </location>
</feature>
<sequence length="472" mass="50669">MSTPGRRADQRRRPLGRRVPERPPQWRVLLHSLTRATPARIALGVFTLLIGAFTALLMLPAATAPGETTTLTDALFTAVSAICVTGLVTVETGVHWSTFGLVVILVAIKLGGLGLMTVASLLSLSVMHRLGLAQRVITAQETRAERLAEVGGVLRVILITSTVFELMTFVALTPYMVVTEHGMLESLFLGLFYAVSAFNNAGFVPEAAGTVQYVADPFFTIPIGLAVLVGSLGFPVILVVVKRLRTPRKWSVHAKLTLSTTAGLFLVGFLGFLALEWANPATFGDRTWPTKVLGAAFAAVMPRSGGFSTIDVGQMTAESRLLTDLLMFIGGGSGSTAGGIRVTTFALLMLAIWAEIRGNPDVEVFGRRIPHETIRQAIGVLVMSVSVVFLATFLMLRLTPYTLDQTLFEVLSAYGTVGLSTGITTALPTEAKWVLIVCMYVGRLGPMTLGAALAVRTRVRMIQLPYERPIVG</sequence>
<evidence type="ECO:0000313" key="12">
    <source>
        <dbReference type="Proteomes" id="UP000282185"/>
    </source>
</evidence>
<evidence type="ECO:0000256" key="3">
    <source>
        <dbReference type="ARBA" id="ARBA00022475"/>
    </source>
</evidence>
<accession>A0A345YPJ8</accession>
<dbReference type="KEGG" id="bsau:DWV08_09665"/>
<keyword evidence="2" id="KW-0813">Transport</keyword>
<feature type="transmembrane region" description="Helical" evidence="8">
    <location>
        <begin position="101"/>
        <end position="122"/>
    </location>
</feature>
<dbReference type="InterPro" id="IPR003445">
    <property type="entry name" value="Cat_transpt"/>
</dbReference>
<evidence type="ECO:0000256" key="1">
    <source>
        <dbReference type="ARBA" id="ARBA00004651"/>
    </source>
</evidence>
<dbReference type="OrthoDB" id="9810952at2"/>
<keyword evidence="7 8" id="KW-0472">Membrane</keyword>
<keyword evidence="4 8" id="KW-0812">Transmembrane</keyword>
<dbReference type="Pfam" id="PF02386">
    <property type="entry name" value="TrkH"/>
    <property type="match status" value="1"/>
</dbReference>
<dbReference type="Proteomes" id="UP000282185">
    <property type="component" value="Unassembled WGS sequence"/>
</dbReference>
<evidence type="ECO:0000256" key="4">
    <source>
        <dbReference type="ARBA" id="ARBA00022692"/>
    </source>
</evidence>
<evidence type="ECO:0000313" key="11">
    <source>
        <dbReference type="Proteomes" id="UP000254236"/>
    </source>
</evidence>
<feature type="transmembrane region" description="Helical" evidence="8">
    <location>
        <begin position="41"/>
        <end position="62"/>
    </location>
</feature>
<dbReference type="AlphaFoldDB" id="A0A345YPJ8"/>
<feature type="transmembrane region" description="Helical" evidence="8">
    <location>
        <begin position="374"/>
        <end position="396"/>
    </location>
</feature>
<keyword evidence="5 8" id="KW-1133">Transmembrane helix</keyword>
<keyword evidence="3" id="KW-1003">Cell membrane</keyword>
<feature type="transmembrane region" description="Helical" evidence="8">
    <location>
        <begin position="253"/>
        <end position="275"/>
    </location>
</feature>
<dbReference type="GO" id="GO:0030001">
    <property type="term" value="P:metal ion transport"/>
    <property type="evidence" value="ECO:0007669"/>
    <property type="project" value="UniProtKB-ARBA"/>
</dbReference>
<gene>
    <name evidence="9" type="ORF">DWV08_09665</name>
    <name evidence="10" type="ORF">DXU92_01410</name>
</gene>
<dbReference type="Proteomes" id="UP000254236">
    <property type="component" value="Chromosome"/>
</dbReference>
<dbReference type="RefSeq" id="WP_115413591.1">
    <property type="nucleotide sequence ID" value="NZ_CP031356.1"/>
</dbReference>
<dbReference type="PANTHER" id="PTHR32024">
    <property type="entry name" value="TRK SYSTEM POTASSIUM UPTAKE PROTEIN TRKG-RELATED"/>
    <property type="match status" value="1"/>
</dbReference>
<reference evidence="10 12" key="2">
    <citation type="submission" date="2018-08" db="EMBL/GenBank/DDBJ databases">
        <title>Brachybacterium saurashtrense DSM 23186.</title>
        <authorList>
            <person name="Li Y."/>
        </authorList>
    </citation>
    <scope>NUCLEOTIDE SEQUENCE [LARGE SCALE GENOMIC DNA]</scope>
    <source>
        <strain evidence="10 12">DSM 23186</strain>
    </source>
</reference>
<comment type="subcellular location">
    <subcellularLocation>
        <location evidence="1">Cell membrane</location>
        <topology evidence="1">Multi-pass membrane protein</topology>
    </subcellularLocation>
</comment>
<feature type="transmembrane region" description="Helical" evidence="8">
    <location>
        <begin position="74"/>
        <end position="94"/>
    </location>
</feature>
<feature type="transmembrane region" description="Helical" evidence="8">
    <location>
        <begin position="433"/>
        <end position="455"/>
    </location>
</feature>
<protein>
    <submittedName>
        <fullName evidence="10">TrkH family potassium uptake protein</fullName>
    </submittedName>
</protein>
<name>A0A345YPJ8_9MICO</name>
<feature type="transmembrane region" description="Helical" evidence="8">
    <location>
        <begin position="187"/>
        <end position="205"/>
    </location>
</feature>
<evidence type="ECO:0000313" key="9">
    <source>
        <dbReference type="EMBL" id="AXK45850.1"/>
    </source>
</evidence>
<dbReference type="PANTHER" id="PTHR32024:SF1">
    <property type="entry name" value="KTR SYSTEM POTASSIUM UPTAKE PROTEIN B"/>
    <property type="match status" value="1"/>
</dbReference>
<dbReference type="EMBL" id="QSWH01000001">
    <property type="protein sequence ID" value="RRR24869.1"/>
    <property type="molecule type" value="Genomic_DNA"/>
</dbReference>
<feature type="transmembrane region" description="Helical" evidence="8">
    <location>
        <begin position="325"/>
        <end position="354"/>
    </location>
</feature>